<reference evidence="2" key="1">
    <citation type="submission" date="2020-06" db="EMBL/GenBank/DDBJ databases">
        <title>Unique genomic features of the anaerobic methanotrophic archaea.</title>
        <authorList>
            <person name="Chadwick G.L."/>
            <person name="Skennerton C.T."/>
            <person name="Laso-Perez R."/>
            <person name="Leu A.O."/>
            <person name="Speth D.R."/>
            <person name="Yu H."/>
            <person name="Morgan-Lang C."/>
            <person name="Hatzenpichler R."/>
            <person name="Goudeau D."/>
            <person name="Malmstrom R."/>
            <person name="Brazelton W.J."/>
            <person name="Woyke T."/>
            <person name="Hallam S.J."/>
            <person name="Tyson G.W."/>
            <person name="Wegener G."/>
            <person name="Boetius A."/>
            <person name="Orphan V."/>
        </authorList>
    </citation>
    <scope>NUCLEOTIDE SEQUENCE</scope>
</reference>
<dbReference type="PANTHER" id="PTHR43449:SF1">
    <property type="entry name" value="POLYMERASE BETA NUCLEOTIDYLTRANSFERASE DOMAIN-CONTAINING PROTEIN"/>
    <property type="match status" value="1"/>
</dbReference>
<feature type="domain" description="Polymerase nucleotidyl transferase" evidence="1">
    <location>
        <begin position="15"/>
        <end position="101"/>
    </location>
</feature>
<dbReference type="CDD" id="cd05403">
    <property type="entry name" value="NT_KNTase_like"/>
    <property type="match status" value="1"/>
</dbReference>
<organism evidence="2">
    <name type="scientific">Candidatus Methanogaster sp. ANME-2c ERB4</name>
    <dbReference type="NCBI Taxonomy" id="2759911"/>
    <lineage>
        <taxon>Archaea</taxon>
        <taxon>Methanobacteriati</taxon>
        <taxon>Methanobacteriota</taxon>
        <taxon>Stenosarchaea group</taxon>
        <taxon>Methanomicrobia</taxon>
        <taxon>Methanosarcinales</taxon>
        <taxon>ANME-2 cluster</taxon>
        <taxon>Candidatus Methanogasteraceae</taxon>
        <taxon>Candidatus Methanogaster</taxon>
    </lineage>
</organism>
<dbReference type="SUPFAM" id="SSF81301">
    <property type="entry name" value="Nucleotidyltransferase"/>
    <property type="match status" value="1"/>
</dbReference>
<accession>A0A7G9YEA2</accession>
<protein>
    <recommendedName>
        <fullName evidence="1">Polymerase nucleotidyl transferase domain-containing protein</fullName>
    </recommendedName>
</protein>
<evidence type="ECO:0000313" key="2">
    <source>
        <dbReference type="EMBL" id="QNO46336.1"/>
    </source>
</evidence>
<dbReference type="InterPro" id="IPR002934">
    <property type="entry name" value="Polymerase_NTP_transf_dom"/>
</dbReference>
<proteinExistence type="predicted"/>
<gene>
    <name evidence="2" type="ORF">PABHDKJJ_00040</name>
</gene>
<dbReference type="GO" id="GO:0016779">
    <property type="term" value="F:nucleotidyltransferase activity"/>
    <property type="evidence" value="ECO:0007669"/>
    <property type="project" value="InterPro"/>
</dbReference>
<name>A0A7G9YEA2_9EURY</name>
<dbReference type="Pfam" id="PF01909">
    <property type="entry name" value="NTP_transf_2"/>
    <property type="match status" value="1"/>
</dbReference>
<evidence type="ECO:0000259" key="1">
    <source>
        <dbReference type="Pfam" id="PF01909"/>
    </source>
</evidence>
<dbReference type="Gene3D" id="3.30.460.10">
    <property type="entry name" value="Beta Polymerase, domain 2"/>
    <property type="match status" value="1"/>
</dbReference>
<dbReference type="PANTHER" id="PTHR43449">
    <property type="entry name" value="NUCLEOTIDYLTRANSFERASE"/>
    <property type="match status" value="1"/>
</dbReference>
<dbReference type="InterPro" id="IPR043519">
    <property type="entry name" value="NT_sf"/>
</dbReference>
<dbReference type="EMBL" id="MT631185">
    <property type="protein sequence ID" value="QNO46336.1"/>
    <property type="molecule type" value="Genomic_DNA"/>
</dbReference>
<sequence>MDRITDIDVKEWINHFLEVISDKYSAEKVLLFGSRARGDNLIDSDVDMIIVSKKFEGVNWLKRIRNVSVEWDGMVSLEPLCYTPEEFEEKRQEIGIVNEAVKEGIELEVGGKDVFSVYQT</sequence>
<dbReference type="AlphaFoldDB" id="A0A7G9YEA2"/>